<proteinExistence type="predicted"/>
<dbReference type="EMBL" id="MCAS01000006">
    <property type="protein sequence ID" value="RKF48810.1"/>
    <property type="molecule type" value="Genomic_DNA"/>
</dbReference>
<evidence type="ECO:0000313" key="2">
    <source>
        <dbReference type="Proteomes" id="UP000283709"/>
    </source>
</evidence>
<reference evidence="1 2" key="1">
    <citation type="submission" date="2016-07" db="EMBL/GenBank/DDBJ databases">
        <title>Genome analysis of Burkholderia fungorum ES3-20.</title>
        <authorList>
            <person name="Xu D."/>
            <person name="Yao R."/>
            <person name="Zheng S."/>
        </authorList>
    </citation>
    <scope>NUCLEOTIDE SEQUENCE [LARGE SCALE GENOMIC DNA]</scope>
    <source>
        <strain evidence="1 2">ES3-20</strain>
    </source>
</reference>
<dbReference type="AlphaFoldDB" id="A0A420GUE8"/>
<comment type="caution">
    <text evidence="1">The sequence shown here is derived from an EMBL/GenBank/DDBJ whole genome shotgun (WGS) entry which is preliminary data.</text>
</comment>
<accession>A0A420GUE8</accession>
<name>A0A420GUE8_9BURK</name>
<evidence type="ECO:0000313" key="1">
    <source>
        <dbReference type="EMBL" id="RKF48810.1"/>
    </source>
</evidence>
<organism evidence="1 2">
    <name type="scientific">Paraburkholderia fungorum</name>
    <dbReference type="NCBI Taxonomy" id="134537"/>
    <lineage>
        <taxon>Bacteria</taxon>
        <taxon>Pseudomonadati</taxon>
        <taxon>Pseudomonadota</taxon>
        <taxon>Betaproteobacteria</taxon>
        <taxon>Burkholderiales</taxon>
        <taxon>Burkholderiaceae</taxon>
        <taxon>Paraburkholderia</taxon>
    </lineage>
</organism>
<sequence length="68" mass="7253">MWSVVKSGADGPRVAVQIDMTHAPVKRLGRFICFASTDDAEQDNNDDNNDDNDCSSSVLCASGISDSC</sequence>
<protein>
    <submittedName>
        <fullName evidence="1">Uncharacterized protein</fullName>
    </submittedName>
</protein>
<gene>
    <name evidence="1" type="ORF">BCY88_19435</name>
</gene>
<dbReference type="RefSeq" id="WP_120343626.1">
    <property type="nucleotide sequence ID" value="NZ_MCAS01000006.1"/>
</dbReference>
<dbReference type="Proteomes" id="UP000283709">
    <property type="component" value="Unassembled WGS sequence"/>
</dbReference>